<dbReference type="Pfam" id="PF24681">
    <property type="entry name" value="Kelch_KLHDC2_KLHL20_DRC7"/>
    <property type="match status" value="1"/>
</dbReference>
<accession>T2KIK1</accession>
<evidence type="ECO:0000313" key="4">
    <source>
        <dbReference type="Proteomes" id="UP000016160"/>
    </source>
</evidence>
<proteinExistence type="predicted"/>
<dbReference type="AlphaFoldDB" id="T2KIK1"/>
<dbReference type="SMART" id="SM00612">
    <property type="entry name" value="Kelch"/>
    <property type="match status" value="5"/>
</dbReference>
<dbReference type="EMBL" id="HG315671">
    <property type="protein sequence ID" value="CDF78707.1"/>
    <property type="molecule type" value="Genomic_DNA"/>
</dbReference>
<sequence length="314" mass="35443">MFQSVAGQSLKDYTWKTLETQGEPVARHEAAFIESDGLFYLLGGRRIQEVSIYNPKENAWSSGAKPPLELHHFQGVSYQGNVYVVGAFTGKYPRETPVEHAYVYQTKTDTWSKGFKMPEDRLRASTTANVYKDKLYIACGIIDGHWDGHVEWFDVYDFKTQTWEKLPDAPRARDHATSVICNDKLYLLGGRRSSGHIKKVMDLTVPEIDVFDFKTGTWSTLNTLVPTQRAGCTSICIGDNILFSGGESMTQKAAHNEVEVLNTITETWSTLPTLNTGRHGTQFIWYKKQLYIASGCSERGGSSELQSIERFDKK</sequence>
<dbReference type="STRING" id="1347342.BN863_9950"/>
<dbReference type="Gene3D" id="2.120.10.80">
    <property type="entry name" value="Kelch-type beta propeller"/>
    <property type="match status" value="2"/>
</dbReference>
<gene>
    <name evidence="3" type="ORF">BN863_9950</name>
</gene>
<dbReference type="PANTHER" id="PTHR46344:SF27">
    <property type="entry name" value="KELCH REPEAT SUPERFAMILY PROTEIN"/>
    <property type="match status" value="1"/>
</dbReference>
<dbReference type="OrthoDB" id="996574at2"/>
<dbReference type="InterPro" id="IPR006652">
    <property type="entry name" value="Kelch_1"/>
</dbReference>
<dbReference type="PANTHER" id="PTHR46344">
    <property type="entry name" value="OS02G0202900 PROTEIN"/>
    <property type="match status" value="1"/>
</dbReference>
<reference evidence="3 4" key="1">
    <citation type="journal article" date="2013" name="Appl. Environ. Microbiol.">
        <title>The genome of the alga-associated marine flavobacterium Formosa agariphila KMM 3901T reveals a broad potential for degradation of algal polysaccharides.</title>
        <authorList>
            <person name="Mann A.J."/>
            <person name="Hahnke R.L."/>
            <person name="Huang S."/>
            <person name="Werner J."/>
            <person name="Xing P."/>
            <person name="Barbeyron T."/>
            <person name="Huettel B."/>
            <person name="Stueber K."/>
            <person name="Reinhardt R."/>
            <person name="Harder J."/>
            <person name="Gloeckner F.O."/>
            <person name="Amann R.I."/>
            <person name="Teeling H."/>
        </authorList>
    </citation>
    <scope>NUCLEOTIDE SEQUENCE [LARGE SCALE GENOMIC DNA]</scope>
    <source>
        <strain evidence="4">DSM 15362 / KCTC 12365 / LMG 23005 / KMM 3901</strain>
    </source>
</reference>
<dbReference type="PATRIC" id="fig|1347342.6.peg.1005"/>
<evidence type="ECO:0000256" key="2">
    <source>
        <dbReference type="ARBA" id="ARBA00022737"/>
    </source>
</evidence>
<keyword evidence="1" id="KW-0880">Kelch repeat</keyword>
<dbReference type="SUPFAM" id="SSF117281">
    <property type="entry name" value="Kelch motif"/>
    <property type="match status" value="1"/>
</dbReference>
<keyword evidence="2" id="KW-0677">Repeat</keyword>
<protein>
    <submittedName>
        <fullName evidence="3">Ring canal kelch-like protein</fullName>
    </submittedName>
</protein>
<organism evidence="3 4">
    <name type="scientific">Formosa agariphila (strain DSM 15362 / KCTC 12365 / LMG 23005 / KMM 3901 / M-2Alg 35-1)</name>
    <dbReference type="NCBI Taxonomy" id="1347342"/>
    <lineage>
        <taxon>Bacteria</taxon>
        <taxon>Pseudomonadati</taxon>
        <taxon>Bacteroidota</taxon>
        <taxon>Flavobacteriia</taxon>
        <taxon>Flavobacteriales</taxon>
        <taxon>Flavobacteriaceae</taxon>
        <taxon>Formosa</taxon>
    </lineage>
</organism>
<name>T2KIK1_FORAG</name>
<keyword evidence="4" id="KW-1185">Reference proteome</keyword>
<evidence type="ECO:0000256" key="1">
    <source>
        <dbReference type="ARBA" id="ARBA00022441"/>
    </source>
</evidence>
<evidence type="ECO:0000313" key="3">
    <source>
        <dbReference type="EMBL" id="CDF78707.1"/>
    </source>
</evidence>
<dbReference type="HOGENOM" id="CLU_004253_10_0_10"/>
<dbReference type="Proteomes" id="UP000016160">
    <property type="component" value="Chromosome"/>
</dbReference>
<dbReference type="RefSeq" id="WP_148304566.1">
    <property type="nucleotide sequence ID" value="NZ_HG315671.1"/>
</dbReference>
<dbReference type="eggNOG" id="COG3055">
    <property type="taxonomic scope" value="Bacteria"/>
</dbReference>
<dbReference type="InterPro" id="IPR015915">
    <property type="entry name" value="Kelch-typ_b-propeller"/>
</dbReference>